<accession>A0ABN7UUY9</accession>
<evidence type="ECO:0000313" key="1">
    <source>
        <dbReference type="EMBL" id="CAG8681582.1"/>
    </source>
</evidence>
<organism evidence="1 2">
    <name type="scientific">Gigaspora margarita</name>
    <dbReference type="NCBI Taxonomy" id="4874"/>
    <lineage>
        <taxon>Eukaryota</taxon>
        <taxon>Fungi</taxon>
        <taxon>Fungi incertae sedis</taxon>
        <taxon>Mucoromycota</taxon>
        <taxon>Glomeromycotina</taxon>
        <taxon>Glomeromycetes</taxon>
        <taxon>Diversisporales</taxon>
        <taxon>Gigasporaceae</taxon>
        <taxon>Gigaspora</taxon>
    </lineage>
</organism>
<reference evidence="1 2" key="1">
    <citation type="submission" date="2021-06" db="EMBL/GenBank/DDBJ databases">
        <authorList>
            <person name="Kallberg Y."/>
            <person name="Tangrot J."/>
            <person name="Rosling A."/>
        </authorList>
    </citation>
    <scope>NUCLEOTIDE SEQUENCE [LARGE SCALE GENOMIC DNA]</scope>
    <source>
        <strain evidence="1 2">120-4 pot B 10/14</strain>
    </source>
</reference>
<gene>
    <name evidence="1" type="ORF">GMARGA_LOCUS10988</name>
</gene>
<name>A0ABN7UUY9_GIGMA</name>
<dbReference type="Proteomes" id="UP000789901">
    <property type="component" value="Unassembled WGS sequence"/>
</dbReference>
<protein>
    <submittedName>
        <fullName evidence="1">44662_t:CDS:1</fullName>
    </submittedName>
</protein>
<comment type="caution">
    <text evidence="1">The sequence shown here is derived from an EMBL/GenBank/DDBJ whole genome shotgun (WGS) entry which is preliminary data.</text>
</comment>
<keyword evidence="2" id="KW-1185">Reference proteome</keyword>
<feature type="non-terminal residue" evidence="1">
    <location>
        <position position="1"/>
    </location>
</feature>
<evidence type="ECO:0000313" key="2">
    <source>
        <dbReference type="Proteomes" id="UP000789901"/>
    </source>
</evidence>
<dbReference type="EMBL" id="CAJVQB010006306">
    <property type="protein sequence ID" value="CAG8681582.1"/>
    <property type="molecule type" value="Genomic_DNA"/>
</dbReference>
<sequence>NKIYGNNGIFELFIAGDRYIIITKPEYARKFLAPSSKDRKIYWKRFPTVGLLKELNLDEKGLALNTNFDKWK</sequence>
<proteinExistence type="predicted"/>